<proteinExistence type="predicted"/>
<dbReference type="Gramene" id="PGSC0003DMT400009539">
    <property type="protein sequence ID" value="PGSC0003DMT400009539"/>
    <property type="gene ID" value="PGSC0003DMG402003720"/>
</dbReference>
<dbReference type="InParanoid" id="M0ZWG0"/>
<organism evidence="1 2">
    <name type="scientific">Solanum tuberosum</name>
    <name type="common">Potato</name>
    <dbReference type="NCBI Taxonomy" id="4113"/>
    <lineage>
        <taxon>Eukaryota</taxon>
        <taxon>Viridiplantae</taxon>
        <taxon>Streptophyta</taxon>
        <taxon>Embryophyta</taxon>
        <taxon>Tracheophyta</taxon>
        <taxon>Spermatophyta</taxon>
        <taxon>Magnoliopsida</taxon>
        <taxon>eudicotyledons</taxon>
        <taxon>Gunneridae</taxon>
        <taxon>Pentapetalae</taxon>
        <taxon>asterids</taxon>
        <taxon>lamiids</taxon>
        <taxon>Solanales</taxon>
        <taxon>Solanaceae</taxon>
        <taxon>Solanoideae</taxon>
        <taxon>Solaneae</taxon>
        <taxon>Solanum</taxon>
    </lineage>
</organism>
<protein>
    <submittedName>
        <fullName evidence="1">Transcription factor VSF-1</fullName>
    </submittedName>
</protein>
<dbReference type="HOGENOM" id="CLU_2562866_0_0_1"/>
<accession>M0ZWG0</accession>
<sequence>MLLGNRPSSLCSPAASFRRWTSAVNASCRAAAESLSYEYPSLWVGVSDVHRVSAYLYVLNVKYKMRFGPCPWSIQAGMTRTV</sequence>
<evidence type="ECO:0000313" key="1">
    <source>
        <dbReference type="EnsemblPlants" id="PGSC0003DMT400009539"/>
    </source>
</evidence>
<evidence type="ECO:0000313" key="2">
    <source>
        <dbReference type="Proteomes" id="UP000011115"/>
    </source>
</evidence>
<keyword evidence="2" id="KW-1185">Reference proteome</keyword>
<dbReference type="EnsemblPlants" id="PGSC0003DMT400009539">
    <property type="protein sequence ID" value="PGSC0003DMT400009539"/>
    <property type="gene ID" value="PGSC0003DMG402003720"/>
</dbReference>
<name>M0ZWG0_SOLTU</name>
<dbReference type="PaxDb" id="4113-PGSC0003DMT400009539"/>
<dbReference type="Proteomes" id="UP000011115">
    <property type="component" value="Unassembled WGS sequence"/>
</dbReference>
<reference evidence="2" key="1">
    <citation type="journal article" date="2011" name="Nature">
        <title>Genome sequence and analysis of the tuber crop potato.</title>
        <authorList>
            <consortium name="The Potato Genome Sequencing Consortium"/>
        </authorList>
    </citation>
    <scope>NUCLEOTIDE SEQUENCE [LARGE SCALE GENOMIC DNA]</scope>
    <source>
        <strain evidence="2">cv. DM1-3 516 R44</strain>
    </source>
</reference>
<dbReference type="AlphaFoldDB" id="M0ZWG0"/>
<reference evidence="1" key="2">
    <citation type="submission" date="2015-06" db="UniProtKB">
        <authorList>
            <consortium name="EnsemblPlants"/>
        </authorList>
    </citation>
    <scope>IDENTIFICATION</scope>
    <source>
        <strain evidence="1">DM1-3 516 R44</strain>
    </source>
</reference>